<reference evidence="3 4" key="1">
    <citation type="journal article" date="2016" name="Nat. Commun.">
        <title>Thousands of microbial genomes shed light on interconnected biogeochemical processes in an aquifer system.</title>
        <authorList>
            <person name="Anantharaman K."/>
            <person name="Brown C.T."/>
            <person name="Hug L.A."/>
            <person name="Sharon I."/>
            <person name="Castelle C.J."/>
            <person name="Probst A.J."/>
            <person name="Thomas B.C."/>
            <person name="Singh A."/>
            <person name="Wilkins M.J."/>
            <person name="Karaoz U."/>
            <person name="Brodie E.L."/>
            <person name="Williams K.H."/>
            <person name="Hubbard S.S."/>
            <person name="Banfield J.F."/>
        </authorList>
    </citation>
    <scope>NUCLEOTIDE SEQUENCE [LARGE SCALE GENOMIC DNA]</scope>
</reference>
<keyword evidence="1" id="KW-0472">Membrane</keyword>
<dbReference type="STRING" id="1802521.A2893_00855"/>
<feature type="signal peptide" evidence="2">
    <location>
        <begin position="1"/>
        <end position="23"/>
    </location>
</feature>
<proteinExistence type="predicted"/>
<dbReference type="Gene3D" id="1.20.20.10">
    <property type="entry name" value="F1F0 ATP synthase subunit C"/>
    <property type="match status" value="1"/>
</dbReference>
<evidence type="ECO:0000313" key="4">
    <source>
        <dbReference type="Proteomes" id="UP000176725"/>
    </source>
</evidence>
<feature type="transmembrane region" description="Helical" evidence="1">
    <location>
        <begin position="188"/>
        <end position="206"/>
    </location>
</feature>
<dbReference type="Proteomes" id="UP000176725">
    <property type="component" value="Unassembled WGS sequence"/>
</dbReference>
<protein>
    <submittedName>
        <fullName evidence="3">Uncharacterized protein</fullName>
    </submittedName>
</protein>
<feature type="transmembrane region" description="Helical" evidence="1">
    <location>
        <begin position="226"/>
        <end position="253"/>
    </location>
</feature>
<keyword evidence="1" id="KW-0812">Transmembrane</keyword>
<dbReference type="EMBL" id="MGHH01000010">
    <property type="protein sequence ID" value="OGM64402.1"/>
    <property type="molecule type" value="Genomic_DNA"/>
</dbReference>
<name>A0A1F8BK60_9BACT</name>
<accession>A0A1F8BK60</accession>
<gene>
    <name evidence="3" type="ORF">A2893_00855</name>
</gene>
<evidence type="ECO:0000256" key="2">
    <source>
        <dbReference type="SAM" id="SignalP"/>
    </source>
</evidence>
<evidence type="ECO:0000313" key="3">
    <source>
        <dbReference type="EMBL" id="OGM64402.1"/>
    </source>
</evidence>
<comment type="caution">
    <text evidence="3">The sequence shown here is derived from an EMBL/GenBank/DDBJ whole genome shotgun (WGS) entry which is preliminary data.</text>
</comment>
<evidence type="ECO:0000256" key="1">
    <source>
        <dbReference type="SAM" id="Phobius"/>
    </source>
</evidence>
<keyword evidence="1" id="KW-1133">Transmembrane helix</keyword>
<dbReference type="InterPro" id="IPR038662">
    <property type="entry name" value="ATP_synth_F0_csu_sf"/>
</dbReference>
<organism evidence="3 4">
    <name type="scientific">Candidatus Woesebacteria bacterium RIFCSPLOWO2_01_FULL_39_25</name>
    <dbReference type="NCBI Taxonomy" id="1802521"/>
    <lineage>
        <taxon>Bacteria</taxon>
        <taxon>Candidatus Woeseibacteriota</taxon>
    </lineage>
</organism>
<keyword evidence="2" id="KW-0732">Signal</keyword>
<sequence>MKLRTCLLLSLFILLFSVKLSSAQITSSGIAVSTPVTDPDAQDGDIICTYQSGNARCNKEYDTAIYGVISDSPAAAIEDEDLQNSRLVISSGVSTVRVSSANGDISEGDFITTSQRSGIGVKADRNGYVLGMALENYESGDTNAIGRIQVMVNIHPTGSLTGSRGNLLQFIREGLAVPVFDPVESLRYILAVAIVLISFTLGMIYFGRASRAGIEAIGRNPLAKKVIQLTVFLNITLTIVIVMVGLGLAYLILIF</sequence>
<feature type="chain" id="PRO_5009535052" evidence="2">
    <location>
        <begin position="24"/>
        <end position="255"/>
    </location>
</feature>
<dbReference type="AlphaFoldDB" id="A0A1F8BK60"/>